<proteinExistence type="predicted"/>
<organism evidence="1 2">
    <name type="scientific">Pluteus cervinus</name>
    <dbReference type="NCBI Taxonomy" id="181527"/>
    <lineage>
        <taxon>Eukaryota</taxon>
        <taxon>Fungi</taxon>
        <taxon>Dikarya</taxon>
        <taxon>Basidiomycota</taxon>
        <taxon>Agaricomycotina</taxon>
        <taxon>Agaricomycetes</taxon>
        <taxon>Agaricomycetidae</taxon>
        <taxon>Agaricales</taxon>
        <taxon>Pluteineae</taxon>
        <taxon>Pluteaceae</taxon>
        <taxon>Pluteus</taxon>
    </lineage>
</organism>
<reference evidence="1 2" key="1">
    <citation type="journal article" date="2019" name="Nat. Ecol. Evol.">
        <title>Megaphylogeny resolves global patterns of mushroom evolution.</title>
        <authorList>
            <person name="Varga T."/>
            <person name="Krizsan K."/>
            <person name="Foldi C."/>
            <person name="Dima B."/>
            <person name="Sanchez-Garcia M."/>
            <person name="Sanchez-Ramirez S."/>
            <person name="Szollosi G.J."/>
            <person name="Szarkandi J.G."/>
            <person name="Papp V."/>
            <person name="Albert L."/>
            <person name="Andreopoulos W."/>
            <person name="Angelini C."/>
            <person name="Antonin V."/>
            <person name="Barry K.W."/>
            <person name="Bougher N.L."/>
            <person name="Buchanan P."/>
            <person name="Buyck B."/>
            <person name="Bense V."/>
            <person name="Catcheside P."/>
            <person name="Chovatia M."/>
            <person name="Cooper J."/>
            <person name="Damon W."/>
            <person name="Desjardin D."/>
            <person name="Finy P."/>
            <person name="Geml J."/>
            <person name="Haridas S."/>
            <person name="Hughes K."/>
            <person name="Justo A."/>
            <person name="Karasinski D."/>
            <person name="Kautmanova I."/>
            <person name="Kiss B."/>
            <person name="Kocsube S."/>
            <person name="Kotiranta H."/>
            <person name="LaButti K.M."/>
            <person name="Lechner B.E."/>
            <person name="Liimatainen K."/>
            <person name="Lipzen A."/>
            <person name="Lukacs Z."/>
            <person name="Mihaltcheva S."/>
            <person name="Morgado L.N."/>
            <person name="Niskanen T."/>
            <person name="Noordeloos M.E."/>
            <person name="Ohm R.A."/>
            <person name="Ortiz-Santana B."/>
            <person name="Ovrebo C."/>
            <person name="Racz N."/>
            <person name="Riley R."/>
            <person name="Savchenko A."/>
            <person name="Shiryaev A."/>
            <person name="Soop K."/>
            <person name="Spirin V."/>
            <person name="Szebenyi C."/>
            <person name="Tomsovsky M."/>
            <person name="Tulloss R.E."/>
            <person name="Uehling J."/>
            <person name="Grigoriev I.V."/>
            <person name="Vagvolgyi C."/>
            <person name="Papp T."/>
            <person name="Martin F.M."/>
            <person name="Miettinen O."/>
            <person name="Hibbett D.S."/>
            <person name="Nagy L.G."/>
        </authorList>
    </citation>
    <scope>NUCLEOTIDE SEQUENCE [LARGE SCALE GENOMIC DNA]</scope>
    <source>
        <strain evidence="1 2">NL-1719</strain>
    </source>
</reference>
<keyword evidence="2" id="KW-1185">Reference proteome</keyword>
<evidence type="ECO:0000313" key="2">
    <source>
        <dbReference type="Proteomes" id="UP000308600"/>
    </source>
</evidence>
<dbReference type="Proteomes" id="UP000308600">
    <property type="component" value="Unassembled WGS sequence"/>
</dbReference>
<gene>
    <name evidence="1" type="ORF">BDN72DRAFT_844226</name>
</gene>
<sequence>MSLGSSIGDLGALPDWGQVRVHCSPDSFLAFTMSPFAKSGTDFLFQHLKIWPLP</sequence>
<accession>A0ACD3AMS6</accession>
<name>A0ACD3AMS6_9AGAR</name>
<evidence type="ECO:0000313" key="1">
    <source>
        <dbReference type="EMBL" id="TFK66544.1"/>
    </source>
</evidence>
<protein>
    <submittedName>
        <fullName evidence="1">Uncharacterized protein</fullName>
    </submittedName>
</protein>
<dbReference type="EMBL" id="ML208402">
    <property type="protein sequence ID" value="TFK66544.1"/>
    <property type="molecule type" value="Genomic_DNA"/>
</dbReference>